<keyword evidence="4 7" id="KW-0812">Transmembrane</keyword>
<feature type="transmembrane region" description="Helical" evidence="7">
    <location>
        <begin position="157"/>
        <end position="177"/>
    </location>
</feature>
<evidence type="ECO:0000313" key="9">
    <source>
        <dbReference type="EMBL" id="QSW83635.1"/>
    </source>
</evidence>
<dbReference type="InterPro" id="IPR000515">
    <property type="entry name" value="MetI-like"/>
</dbReference>
<dbReference type="SUPFAM" id="SSF161098">
    <property type="entry name" value="MetI-like"/>
    <property type="match status" value="1"/>
</dbReference>
<keyword evidence="5 7" id="KW-1133">Transmembrane helix</keyword>
<keyword evidence="3" id="KW-1003">Cell membrane</keyword>
<protein>
    <submittedName>
        <fullName evidence="9">Carbohydrate ABC transporter permease</fullName>
    </submittedName>
</protein>
<evidence type="ECO:0000313" key="10">
    <source>
        <dbReference type="Proteomes" id="UP000663191"/>
    </source>
</evidence>
<evidence type="ECO:0000256" key="4">
    <source>
        <dbReference type="ARBA" id="ARBA00022692"/>
    </source>
</evidence>
<dbReference type="Gene3D" id="1.10.3720.10">
    <property type="entry name" value="MetI-like"/>
    <property type="match status" value="1"/>
</dbReference>
<accession>A0A8A2U5L9</accession>
<feature type="transmembrane region" description="Helical" evidence="7">
    <location>
        <begin position="16"/>
        <end position="38"/>
    </location>
</feature>
<feature type="domain" description="ABC transmembrane type-1" evidence="8">
    <location>
        <begin position="80"/>
        <end position="276"/>
    </location>
</feature>
<dbReference type="EMBL" id="CP071463">
    <property type="protein sequence ID" value="QSW83635.1"/>
    <property type="molecule type" value="Genomic_DNA"/>
</dbReference>
<dbReference type="InterPro" id="IPR050901">
    <property type="entry name" value="BP-dep_ABC_trans_perm"/>
</dbReference>
<reference evidence="9 10" key="1">
    <citation type="journal article" date="2006" name="Int. J. Syst. Evol. Microbiol.">
        <title>Haloterrigena longa sp. nov. and Haloterrigena limicola sp. nov., extremely halophilic archaea isolated from a salt lake.</title>
        <authorList>
            <person name="Cui H.L."/>
            <person name="Tohty D."/>
            <person name="Zhou P.J."/>
            <person name="Liu S.J."/>
        </authorList>
    </citation>
    <scope>NUCLEOTIDE SEQUENCE [LARGE SCALE GENOMIC DNA]</scope>
    <source>
        <strain evidence="9 10">ABH32</strain>
    </source>
</reference>
<feature type="transmembrane region" description="Helical" evidence="7">
    <location>
        <begin position="258"/>
        <end position="276"/>
    </location>
</feature>
<dbReference type="Pfam" id="PF00528">
    <property type="entry name" value="BPD_transp_1"/>
    <property type="match status" value="1"/>
</dbReference>
<keyword evidence="2 7" id="KW-0813">Transport</keyword>
<name>A0A8A2U5L9_9EURY</name>
<dbReference type="GO" id="GO:0005886">
    <property type="term" value="C:plasma membrane"/>
    <property type="evidence" value="ECO:0007669"/>
    <property type="project" value="UniProtKB-SubCell"/>
</dbReference>
<keyword evidence="10" id="KW-1185">Reference proteome</keyword>
<evidence type="ECO:0000256" key="6">
    <source>
        <dbReference type="ARBA" id="ARBA00023136"/>
    </source>
</evidence>
<feature type="transmembrane region" description="Helical" evidence="7">
    <location>
        <begin position="115"/>
        <end position="137"/>
    </location>
</feature>
<organism evidence="9 10">
    <name type="scientific">Natrinema longum</name>
    <dbReference type="NCBI Taxonomy" id="370324"/>
    <lineage>
        <taxon>Archaea</taxon>
        <taxon>Methanobacteriati</taxon>
        <taxon>Methanobacteriota</taxon>
        <taxon>Stenosarchaea group</taxon>
        <taxon>Halobacteria</taxon>
        <taxon>Halobacteriales</taxon>
        <taxon>Natrialbaceae</taxon>
        <taxon>Natrinema</taxon>
    </lineage>
</organism>
<evidence type="ECO:0000259" key="8">
    <source>
        <dbReference type="PROSITE" id="PS50928"/>
    </source>
</evidence>
<dbReference type="PANTHER" id="PTHR32243">
    <property type="entry name" value="MALTOSE TRANSPORT SYSTEM PERMEASE-RELATED"/>
    <property type="match status" value="1"/>
</dbReference>
<dbReference type="CDD" id="cd06261">
    <property type="entry name" value="TM_PBP2"/>
    <property type="match status" value="1"/>
</dbReference>
<dbReference type="GeneID" id="63183892"/>
<dbReference type="PROSITE" id="PS50928">
    <property type="entry name" value="ABC_TM1"/>
    <property type="match status" value="1"/>
</dbReference>
<comment type="subcellular location">
    <subcellularLocation>
        <location evidence="1 7">Cell membrane</location>
        <topology evidence="1 7">Multi-pass membrane protein</topology>
    </subcellularLocation>
</comment>
<gene>
    <name evidence="9" type="ORF">J0X27_09070</name>
</gene>
<feature type="transmembrane region" description="Helical" evidence="7">
    <location>
        <begin position="198"/>
        <end position="223"/>
    </location>
</feature>
<dbReference type="AlphaFoldDB" id="A0A8A2U5L9"/>
<evidence type="ECO:0000256" key="3">
    <source>
        <dbReference type="ARBA" id="ARBA00022475"/>
    </source>
</evidence>
<dbReference type="PANTHER" id="PTHR32243:SF18">
    <property type="entry name" value="INNER MEMBRANE ABC TRANSPORTER PERMEASE PROTEIN YCJP"/>
    <property type="match status" value="1"/>
</dbReference>
<evidence type="ECO:0000256" key="7">
    <source>
        <dbReference type="RuleBase" id="RU363032"/>
    </source>
</evidence>
<comment type="similarity">
    <text evidence="7">Belongs to the binding-protein-dependent transport system permease family.</text>
</comment>
<dbReference type="Proteomes" id="UP000663191">
    <property type="component" value="Chromosome"/>
</dbReference>
<dbReference type="RefSeq" id="WP_207268832.1">
    <property type="nucleotide sequence ID" value="NZ_CP071463.1"/>
</dbReference>
<dbReference type="KEGG" id="hlo:J0X27_09070"/>
<dbReference type="GO" id="GO:0055085">
    <property type="term" value="P:transmembrane transport"/>
    <property type="evidence" value="ECO:0007669"/>
    <property type="project" value="InterPro"/>
</dbReference>
<dbReference type="OrthoDB" id="57451at2157"/>
<evidence type="ECO:0000256" key="1">
    <source>
        <dbReference type="ARBA" id="ARBA00004651"/>
    </source>
</evidence>
<proteinExistence type="inferred from homology"/>
<evidence type="ECO:0000256" key="2">
    <source>
        <dbReference type="ARBA" id="ARBA00022448"/>
    </source>
</evidence>
<keyword evidence="6 7" id="KW-0472">Membrane</keyword>
<feature type="transmembrane region" description="Helical" evidence="7">
    <location>
        <begin position="79"/>
        <end position="103"/>
    </location>
</feature>
<evidence type="ECO:0000256" key="5">
    <source>
        <dbReference type="ARBA" id="ARBA00022989"/>
    </source>
</evidence>
<dbReference type="InterPro" id="IPR035906">
    <property type="entry name" value="MetI-like_sf"/>
</dbReference>
<sequence length="291" mass="32586">MIPDEWRPSEETTDRLFGLASKGVLLTIAIWALFPIYWMVFNSFRTRFEIVGGDPSFTETSLHYQNYIDMWSRVDLLGYFVNSLVIASTTTVIALFIACLGGYAFSRYRFPGRQYVGASLIGTQLIPGILILLPMFMLFRTIHDTVGIQLIHTYQGIIFVYTTFSVPFAIWMLRGFFDTIPPSLEEAARVDGCTRFQALFRVVLPLAAPGIAATGMFVFLVAFNEVLFASVMARGDVTPLSIGIQQFMERDQNHWGEMMAASTVATLPILLIFVAFQKPIVKGLTEGGVKQ</sequence>